<dbReference type="EMBL" id="CAUOFW020009058">
    <property type="protein sequence ID" value="CAK9184731.1"/>
    <property type="molecule type" value="Genomic_DNA"/>
</dbReference>
<organism evidence="1 2">
    <name type="scientific">Ilex paraguariensis</name>
    <name type="common">yerba mate</name>
    <dbReference type="NCBI Taxonomy" id="185542"/>
    <lineage>
        <taxon>Eukaryota</taxon>
        <taxon>Viridiplantae</taxon>
        <taxon>Streptophyta</taxon>
        <taxon>Embryophyta</taxon>
        <taxon>Tracheophyta</taxon>
        <taxon>Spermatophyta</taxon>
        <taxon>Magnoliopsida</taxon>
        <taxon>eudicotyledons</taxon>
        <taxon>Gunneridae</taxon>
        <taxon>Pentapetalae</taxon>
        <taxon>asterids</taxon>
        <taxon>campanulids</taxon>
        <taxon>Aquifoliales</taxon>
        <taxon>Aquifoliaceae</taxon>
        <taxon>Ilex</taxon>
    </lineage>
</organism>
<proteinExistence type="predicted"/>
<dbReference type="Proteomes" id="UP001642360">
    <property type="component" value="Unassembled WGS sequence"/>
</dbReference>
<sequence length="57" mass="6389">MPEPNLGAYGGICSGGFCLGGWGARSQIEEEEEEEERDRWGRLALAMGNDMVWQENR</sequence>
<protein>
    <submittedName>
        <fullName evidence="1">Uncharacterized protein</fullName>
    </submittedName>
</protein>
<comment type="caution">
    <text evidence="1">The sequence shown here is derived from an EMBL/GenBank/DDBJ whole genome shotgun (WGS) entry which is preliminary data.</text>
</comment>
<evidence type="ECO:0000313" key="1">
    <source>
        <dbReference type="EMBL" id="CAK9184731.1"/>
    </source>
</evidence>
<accession>A0ABC8UUH6</accession>
<reference evidence="1 2" key="1">
    <citation type="submission" date="2024-02" db="EMBL/GenBank/DDBJ databases">
        <authorList>
            <person name="Vignale AGUSTIN F."/>
            <person name="Sosa J E."/>
            <person name="Modenutti C."/>
        </authorList>
    </citation>
    <scope>NUCLEOTIDE SEQUENCE [LARGE SCALE GENOMIC DNA]</scope>
</reference>
<feature type="non-terminal residue" evidence="1">
    <location>
        <position position="57"/>
    </location>
</feature>
<keyword evidence="2" id="KW-1185">Reference proteome</keyword>
<dbReference type="AlphaFoldDB" id="A0ABC8UUH6"/>
<name>A0ABC8UUH6_9AQUA</name>
<evidence type="ECO:0000313" key="2">
    <source>
        <dbReference type="Proteomes" id="UP001642360"/>
    </source>
</evidence>
<gene>
    <name evidence="1" type="ORF">ILEXP_LOCUS55081</name>
</gene>